<organism evidence="1 2">
    <name type="scientific">Frankia torreyi</name>
    <dbReference type="NCBI Taxonomy" id="1856"/>
    <lineage>
        <taxon>Bacteria</taxon>
        <taxon>Bacillati</taxon>
        <taxon>Actinomycetota</taxon>
        <taxon>Actinomycetes</taxon>
        <taxon>Frankiales</taxon>
        <taxon>Frankiaceae</taxon>
        <taxon>Frankia</taxon>
    </lineage>
</organism>
<dbReference type="AlphaFoldDB" id="A0A0D8BI42"/>
<evidence type="ECO:0000313" key="2">
    <source>
        <dbReference type="Proteomes" id="UP000032545"/>
    </source>
</evidence>
<proteinExistence type="predicted"/>
<name>A0A0D8BI42_9ACTN</name>
<reference evidence="1 2" key="2">
    <citation type="journal article" date="2016" name="Genome Announc.">
        <title>Permanent Draft Genome Sequences for Two Variants of Frankia sp. Strain CpI1, the First Frankia Strain Isolated from Root Nodules of Comptonia peregrina.</title>
        <authorList>
            <person name="Oshone R."/>
            <person name="Hurst S.G.IV."/>
            <person name="Abebe-Akele F."/>
            <person name="Simpson S."/>
            <person name="Morris K."/>
            <person name="Thomas W.K."/>
            <person name="Tisa L.S."/>
        </authorList>
    </citation>
    <scope>NUCLEOTIDE SEQUENCE [LARGE SCALE GENOMIC DNA]</scope>
    <source>
        <strain evidence="2">CpI1-S</strain>
    </source>
</reference>
<reference evidence="2" key="1">
    <citation type="submission" date="2015-02" db="EMBL/GenBank/DDBJ databases">
        <title>Draft Genome of Frankia sp. CpI1-S.</title>
        <authorList>
            <person name="Oshone R.T."/>
            <person name="Ngom M."/>
            <person name="Ghodhbane-Gtari F."/>
            <person name="Gtari M."/>
            <person name="Morris K."/>
            <person name="Thomas K."/>
            <person name="Sen A."/>
            <person name="Tisa L.S."/>
        </authorList>
    </citation>
    <scope>NUCLEOTIDE SEQUENCE [LARGE SCALE GENOMIC DNA]</scope>
    <source>
        <strain evidence="2">CpI1-S</strain>
    </source>
</reference>
<gene>
    <name evidence="1" type="ORF">FF36_01900</name>
</gene>
<accession>A0A0D8BI42</accession>
<dbReference type="EMBL" id="JYFN01000011">
    <property type="protein sequence ID" value="KJE23715.1"/>
    <property type="molecule type" value="Genomic_DNA"/>
</dbReference>
<dbReference type="RefSeq" id="WP_157866943.1">
    <property type="nucleotide sequence ID" value="NZ_JYFN01000011.1"/>
</dbReference>
<sequence length="53" mass="5665">MTRSVLGLWTSLFQEGYTLLDGEQRREAVRIRRGQAADAFAGVTGAAGEPAAI</sequence>
<dbReference type="PATRIC" id="fig|1502723.3.peg.629"/>
<comment type="caution">
    <text evidence="1">The sequence shown here is derived from an EMBL/GenBank/DDBJ whole genome shotgun (WGS) entry which is preliminary data.</text>
</comment>
<evidence type="ECO:0000313" key="1">
    <source>
        <dbReference type="EMBL" id="KJE23715.1"/>
    </source>
</evidence>
<protein>
    <submittedName>
        <fullName evidence="1">Uncharacterized protein</fullName>
    </submittedName>
</protein>
<dbReference type="Proteomes" id="UP000032545">
    <property type="component" value="Unassembled WGS sequence"/>
</dbReference>
<keyword evidence="2" id="KW-1185">Reference proteome</keyword>